<dbReference type="PANTHER" id="PTHR45661:SF3">
    <property type="entry name" value="IG-LIKE DOMAIN-CONTAINING PROTEIN"/>
    <property type="match status" value="1"/>
</dbReference>
<dbReference type="STRING" id="5722.A2EBZ3"/>
<organism evidence="2 3">
    <name type="scientific">Trichomonas vaginalis (strain ATCC PRA-98 / G3)</name>
    <dbReference type="NCBI Taxonomy" id="412133"/>
    <lineage>
        <taxon>Eukaryota</taxon>
        <taxon>Metamonada</taxon>
        <taxon>Parabasalia</taxon>
        <taxon>Trichomonadida</taxon>
        <taxon>Trichomonadidae</taxon>
        <taxon>Trichomonas</taxon>
    </lineage>
</organism>
<dbReference type="SUPFAM" id="SSF52058">
    <property type="entry name" value="L domain-like"/>
    <property type="match status" value="2"/>
</dbReference>
<name>A2EBZ3_TRIV3</name>
<dbReference type="AlphaFoldDB" id="A2EBZ3"/>
<dbReference type="VEuPathDB" id="TrichDB:TVAG_259420"/>
<reference evidence="2" key="2">
    <citation type="journal article" date="2007" name="Science">
        <title>Draft genome sequence of the sexually transmitted pathogen Trichomonas vaginalis.</title>
        <authorList>
            <person name="Carlton J.M."/>
            <person name="Hirt R.P."/>
            <person name="Silva J.C."/>
            <person name="Delcher A.L."/>
            <person name="Schatz M."/>
            <person name="Zhao Q."/>
            <person name="Wortman J.R."/>
            <person name="Bidwell S.L."/>
            <person name="Alsmark U.C.M."/>
            <person name="Besteiro S."/>
            <person name="Sicheritz-Ponten T."/>
            <person name="Noel C.J."/>
            <person name="Dacks J.B."/>
            <person name="Foster P.G."/>
            <person name="Simillion C."/>
            <person name="Van de Peer Y."/>
            <person name="Miranda-Saavedra D."/>
            <person name="Barton G.J."/>
            <person name="Westrop G.D."/>
            <person name="Mueller S."/>
            <person name="Dessi D."/>
            <person name="Fiori P.L."/>
            <person name="Ren Q."/>
            <person name="Paulsen I."/>
            <person name="Zhang H."/>
            <person name="Bastida-Corcuera F.D."/>
            <person name="Simoes-Barbosa A."/>
            <person name="Brown M.T."/>
            <person name="Hayes R.D."/>
            <person name="Mukherjee M."/>
            <person name="Okumura C.Y."/>
            <person name="Schneider R."/>
            <person name="Smith A.J."/>
            <person name="Vanacova S."/>
            <person name="Villalvazo M."/>
            <person name="Haas B.J."/>
            <person name="Pertea M."/>
            <person name="Feldblyum T.V."/>
            <person name="Utterback T.R."/>
            <person name="Shu C.L."/>
            <person name="Osoegawa K."/>
            <person name="de Jong P.J."/>
            <person name="Hrdy I."/>
            <person name="Horvathova L."/>
            <person name="Zubacova Z."/>
            <person name="Dolezal P."/>
            <person name="Malik S.B."/>
            <person name="Logsdon J.M. Jr."/>
            <person name="Henze K."/>
            <person name="Gupta A."/>
            <person name="Wang C.C."/>
            <person name="Dunne R.L."/>
            <person name="Upcroft J.A."/>
            <person name="Upcroft P."/>
            <person name="White O."/>
            <person name="Salzberg S.L."/>
            <person name="Tang P."/>
            <person name="Chiu C.-H."/>
            <person name="Lee Y.-S."/>
            <person name="Embley T.M."/>
            <person name="Coombs G.H."/>
            <person name="Mottram J.C."/>
            <person name="Tachezy J."/>
            <person name="Fraser-Liggett C.M."/>
            <person name="Johnson P.J."/>
        </authorList>
    </citation>
    <scope>NUCLEOTIDE SEQUENCE [LARGE SCALE GENOMIC DNA]</scope>
    <source>
        <strain evidence="2">G3</strain>
    </source>
</reference>
<sequence>MIKIIIFILIWPCFSAYFDNSGVEYSNDRKILVNTLDTIPSNYIIPASCETILGGTLPIHSAFANCANNLKNISFEEGSNITSIYPYVFSTSSIEYIDFTNCVFLKAMNYSLFYQCHNLKNVTLPPNVLTLKTGCFLDTPKLTYIKLPDSCTTIEGWHSIYNHVFSGGLSQIDISVDSHLTIISGDAFIGTRLTYIFIPQYVNVLFTSAFSTVPIKKFEIDPRNQNYHTDGLVIYSGSNNSTLEVVSCTFTGEFIVPEFVTVIADNAFRSVHITKIIIHEKLQSMGSHAFADTNIANFTCNSLLTKVSSRCFTDNKFLDTFIFTNKITKIDAYAFNNCPKLKNIELPDSLKEIGANAFSGCTSLTYIKIPKSVTSIGSGIFRGCSQELVVDAKDNDYCTSEDRMFFINNKIELIDFFNTDINRDLTIPTYCLTIKQSTFQGKLLRNLNFVGPNEMVIEDSAFESSTIRSISFANVNLTSLGIKTFYNCNYLTSVTFNEDCVISEIPQDCFNSCPNLETITLPNKITRIADYAFYRATKISNIGIESTILISIGYKSFFESGIKIALLPTSVNSIGDSCFESSSLQIFAVSANRIPTRCLYNCIYLAELTLQEGVQQLDQYSLGNCIFQTVMLPQSIVTISESSFIKCASLTTIKISINSNLQDVRGGAFVGCELLKTITLLDGEEKFLFENGALMSHDQTILYCFLPYSDVRTFVVPMKMTSINPRGFYKCEKLSSILFNGNYIQKIGTEAFKGCKNLNFVFVSSPSIKELGERCFDDCPLLKSCGSFSIPTSLYPIFKNSGVTEKAFQLQCTPECATAIQHAPSHTCFGPILVFIAMYL</sequence>
<reference evidence="2" key="1">
    <citation type="submission" date="2006-10" db="EMBL/GenBank/DDBJ databases">
        <authorList>
            <person name="Amadeo P."/>
            <person name="Zhao Q."/>
            <person name="Wortman J."/>
            <person name="Fraser-Liggett C."/>
            <person name="Carlton J."/>
        </authorList>
    </citation>
    <scope>NUCLEOTIDE SEQUENCE</scope>
    <source>
        <strain evidence="2">G3</strain>
    </source>
</reference>
<keyword evidence="1" id="KW-0732">Signal</keyword>
<dbReference type="InterPro" id="IPR026906">
    <property type="entry name" value="LRR_5"/>
</dbReference>
<dbReference type="Pfam" id="PF13306">
    <property type="entry name" value="LRR_5"/>
    <property type="match status" value="7"/>
</dbReference>
<dbReference type="KEGG" id="tva:4767792"/>
<dbReference type="SMR" id="A2EBZ3"/>
<dbReference type="EMBL" id="DS113349">
    <property type="protein sequence ID" value="EAY09861.1"/>
    <property type="molecule type" value="Genomic_DNA"/>
</dbReference>
<dbReference type="Proteomes" id="UP000001542">
    <property type="component" value="Unassembled WGS sequence"/>
</dbReference>
<feature type="signal peptide" evidence="1">
    <location>
        <begin position="1"/>
        <end position="16"/>
    </location>
</feature>
<dbReference type="InterPro" id="IPR032675">
    <property type="entry name" value="LRR_dom_sf"/>
</dbReference>
<dbReference type="VEuPathDB" id="TrichDB:TVAGG3_0652310"/>
<dbReference type="InterPro" id="IPR053139">
    <property type="entry name" value="Surface_bspA-like"/>
</dbReference>
<accession>A2EBZ3</accession>
<dbReference type="Gene3D" id="3.80.10.10">
    <property type="entry name" value="Ribonuclease Inhibitor"/>
    <property type="match status" value="4"/>
</dbReference>
<protein>
    <submittedName>
        <fullName evidence="2">Surface antigen BspA-like</fullName>
    </submittedName>
</protein>
<dbReference type="InParanoid" id="A2EBZ3"/>
<keyword evidence="3" id="KW-1185">Reference proteome</keyword>
<proteinExistence type="predicted"/>
<dbReference type="PANTHER" id="PTHR45661">
    <property type="entry name" value="SURFACE ANTIGEN"/>
    <property type="match status" value="1"/>
</dbReference>
<dbReference type="OrthoDB" id="5917255at2759"/>
<evidence type="ECO:0000313" key="3">
    <source>
        <dbReference type="Proteomes" id="UP000001542"/>
    </source>
</evidence>
<gene>
    <name evidence="2" type="ORF">TVAG_259420</name>
</gene>
<evidence type="ECO:0000313" key="2">
    <source>
        <dbReference type="EMBL" id="EAY09861.1"/>
    </source>
</evidence>
<dbReference type="RefSeq" id="XP_001322084.1">
    <property type="nucleotide sequence ID" value="XM_001322049.1"/>
</dbReference>
<evidence type="ECO:0000256" key="1">
    <source>
        <dbReference type="SAM" id="SignalP"/>
    </source>
</evidence>
<feature type="chain" id="PRO_5002643401" evidence="1">
    <location>
        <begin position="17"/>
        <end position="840"/>
    </location>
</feature>